<protein>
    <submittedName>
        <fullName evidence="1">Uncharacterized protein</fullName>
    </submittedName>
</protein>
<dbReference type="AlphaFoldDB" id="A0A2I0JQ20"/>
<keyword evidence="2" id="KW-1185">Reference proteome</keyword>
<comment type="caution">
    <text evidence="1">The sequence shown here is derived from an EMBL/GenBank/DDBJ whole genome shotgun (WGS) entry which is preliminary data.</text>
</comment>
<reference evidence="1 2" key="1">
    <citation type="submission" date="2017-11" db="EMBL/GenBank/DDBJ databases">
        <title>De-novo sequencing of pomegranate (Punica granatum L.) genome.</title>
        <authorList>
            <person name="Akparov Z."/>
            <person name="Amiraslanov A."/>
            <person name="Hajiyeva S."/>
            <person name="Abbasov M."/>
            <person name="Kaur K."/>
            <person name="Hamwieh A."/>
            <person name="Solovyev V."/>
            <person name="Salamov A."/>
            <person name="Braich B."/>
            <person name="Kosarev P."/>
            <person name="Mahmoud A."/>
            <person name="Hajiyev E."/>
            <person name="Babayeva S."/>
            <person name="Izzatullayeva V."/>
            <person name="Mammadov A."/>
            <person name="Mammadov A."/>
            <person name="Sharifova S."/>
            <person name="Ojaghi J."/>
            <person name="Eynullazada K."/>
            <person name="Bayramov B."/>
            <person name="Abdulazimova A."/>
            <person name="Shahmuradov I."/>
        </authorList>
    </citation>
    <scope>NUCLEOTIDE SEQUENCE [LARGE SCALE GENOMIC DNA]</scope>
    <source>
        <strain evidence="2">cv. AG2017</strain>
        <tissue evidence="1">Leaf</tissue>
    </source>
</reference>
<dbReference type="EMBL" id="PGOL01001449">
    <property type="protein sequence ID" value="PKI57993.1"/>
    <property type="molecule type" value="Genomic_DNA"/>
</dbReference>
<gene>
    <name evidence="1" type="ORF">CRG98_021573</name>
</gene>
<feature type="non-terminal residue" evidence="1">
    <location>
        <position position="145"/>
    </location>
</feature>
<accession>A0A2I0JQ20</accession>
<evidence type="ECO:0000313" key="1">
    <source>
        <dbReference type="EMBL" id="PKI57993.1"/>
    </source>
</evidence>
<evidence type="ECO:0000313" key="2">
    <source>
        <dbReference type="Proteomes" id="UP000233551"/>
    </source>
</evidence>
<sequence>MGELGGRLRKQGRATTLCRLKWFMKPKSLEDWVEASPEREERNDIQRIRLTIIWSISFHRHFTSGFVFSSSNPSKKRKSWWHCRSGSWNVGWGERPAIGGGPRGEGRGPRFTQEEVEDSVLGVDEDDLVVDVLRLWTLKPRKGLV</sequence>
<name>A0A2I0JQ20_PUNGR</name>
<dbReference type="Proteomes" id="UP000233551">
    <property type="component" value="Unassembled WGS sequence"/>
</dbReference>
<proteinExistence type="predicted"/>
<organism evidence="1 2">
    <name type="scientific">Punica granatum</name>
    <name type="common">Pomegranate</name>
    <dbReference type="NCBI Taxonomy" id="22663"/>
    <lineage>
        <taxon>Eukaryota</taxon>
        <taxon>Viridiplantae</taxon>
        <taxon>Streptophyta</taxon>
        <taxon>Embryophyta</taxon>
        <taxon>Tracheophyta</taxon>
        <taxon>Spermatophyta</taxon>
        <taxon>Magnoliopsida</taxon>
        <taxon>eudicotyledons</taxon>
        <taxon>Gunneridae</taxon>
        <taxon>Pentapetalae</taxon>
        <taxon>rosids</taxon>
        <taxon>malvids</taxon>
        <taxon>Myrtales</taxon>
        <taxon>Lythraceae</taxon>
        <taxon>Punica</taxon>
    </lineage>
</organism>